<evidence type="ECO:0000256" key="2">
    <source>
        <dbReference type="ARBA" id="ARBA00023043"/>
    </source>
</evidence>
<feature type="repeat" description="ANK" evidence="3">
    <location>
        <begin position="154"/>
        <end position="186"/>
    </location>
</feature>
<dbReference type="SMART" id="SM00248">
    <property type="entry name" value="ANK"/>
    <property type="match status" value="7"/>
</dbReference>
<evidence type="ECO:0000313" key="5">
    <source>
        <dbReference type="Proteomes" id="UP001610563"/>
    </source>
</evidence>
<dbReference type="Proteomes" id="UP001610563">
    <property type="component" value="Unassembled WGS sequence"/>
</dbReference>
<keyword evidence="1" id="KW-0677">Repeat</keyword>
<comment type="caution">
    <text evidence="4">The sequence shown here is derived from an EMBL/GenBank/DDBJ whole genome shotgun (WGS) entry which is preliminary data.</text>
</comment>
<dbReference type="InterPro" id="IPR002110">
    <property type="entry name" value="Ankyrin_rpt"/>
</dbReference>
<dbReference type="Pfam" id="PF12796">
    <property type="entry name" value="Ank_2"/>
    <property type="match status" value="2"/>
</dbReference>
<dbReference type="PRINTS" id="PR01415">
    <property type="entry name" value="ANKYRIN"/>
</dbReference>
<dbReference type="Pfam" id="PF00023">
    <property type="entry name" value="Ank"/>
    <property type="match status" value="1"/>
</dbReference>
<dbReference type="PANTHER" id="PTHR24166">
    <property type="entry name" value="ROLLING PEBBLES, ISOFORM B"/>
    <property type="match status" value="1"/>
</dbReference>
<name>A0ABR4GPY5_9EURO</name>
<dbReference type="PROSITE" id="PS50297">
    <property type="entry name" value="ANK_REP_REGION"/>
    <property type="match status" value="6"/>
</dbReference>
<dbReference type="InterPro" id="IPR036770">
    <property type="entry name" value="Ankyrin_rpt-contain_sf"/>
</dbReference>
<feature type="repeat" description="ANK" evidence="3">
    <location>
        <begin position="255"/>
        <end position="287"/>
    </location>
</feature>
<sequence>MTSRSHFSEELSSSKVEGLQSKYDINALIRTCRFLYDAFDSYLYQYDMRYGSRSALRWAARHGHDSVVAKSLAAGPYAEFTGLLNGVTPLILATRYGHADIVKRLLLLAGRVDLEAWDTWSGRTALAEAAASGQAEIAKLLLEKGANVKTRDRNLCSPLMLAVENGHDEVVKMLLSHGAPVNTRHKHYQTPLSSAAERGRLKCVELLLEHGAMVDSQDEYGRTELFHAVENRRAMAVERLLERGADPNKRAICMNGWTPLHQAACNLDEAVIRLLLNAGADPRATDEQGHIPAHLVDSNGSAGFLRSESDVVRDLLLKAAAGDMLPEAVNKGDPSVER</sequence>
<feature type="repeat" description="ANK" evidence="3">
    <location>
        <begin position="121"/>
        <end position="153"/>
    </location>
</feature>
<dbReference type="SUPFAM" id="SSF48403">
    <property type="entry name" value="Ankyrin repeat"/>
    <property type="match status" value="1"/>
</dbReference>
<evidence type="ECO:0000256" key="1">
    <source>
        <dbReference type="ARBA" id="ARBA00022737"/>
    </source>
</evidence>
<feature type="repeat" description="ANK" evidence="3">
    <location>
        <begin position="85"/>
        <end position="106"/>
    </location>
</feature>
<feature type="repeat" description="ANK" evidence="3">
    <location>
        <begin position="220"/>
        <end position="252"/>
    </location>
</feature>
<dbReference type="PANTHER" id="PTHR24166:SF48">
    <property type="entry name" value="PROTEIN VAPYRIN"/>
    <property type="match status" value="1"/>
</dbReference>
<keyword evidence="5" id="KW-1185">Reference proteome</keyword>
<dbReference type="EMBL" id="JBFTWV010000003">
    <property type="protein sequence ID" value="KAL2800550.1"/>
    <property type="molecule type" value="Genomic_DNA"/>
</dbReference>
<dbReference type="Gene3D" id="1.25.40.20">
    <property type="entry name" value="Ankyrin repeat-containing domain"/>
    <property type="match status" value="3"/>
</dbReference>
<dbReference type="PROSITE" id="PS50088">
    <property type="entry name" value="ANK_REPEAT"/>
    <property type="match status" value="6"/>
</dbReference>
<proteinExistence type="predicted"/>
<gene>
    <name evidence="4" type="ORF">BJX66DRAFT_150692</name>
</gene>
<evidence type="ECO:0000313" key="4">
    <source>
        <dbReference type="EMBL" id="KAL2800550.1"/>
    </source>
</evidence>
<feature type="repeat" description="ANK" evidence="3">
    <location>
        <begin position="187"/>
        <end position="219"/>
    </location>
</feature>
<keyword evidence="2 3" id="KW-0040">ANK repeat</keyword>
<accession>A0ABR4GPY5</accession>
<organism evidence="4 5">
    <name type="scientific">Aspergillus keveii</name>
    <dbReference type="NCBI Taxonomy" id="714993"/>
    <lineage>
        <taxon>Eukaryota</taxon>
        <taxon>Fungi</taxon>
        <taxon>Dikarya</taxon>
        <taxon>Ascomycota</taxon>
        <taxon>Pezizomycotina</taxon>
        <taxon>Eurotiomycetes</taxon>
        <taxon>Eurotiomycetidae</taxon>
        <taxon>Eurotiales</taxon>
        <taxon>Aspergillaceae</taxon>
        <taxon>Aspergillus</taxon>
        <taxon>Aspergillus subgen. Nidulantes</taxon>
    </lineage>
</organism>
<protein>
    <submittedName>
        <fullName evidence="4">Ankyrin repeat-containing domain protein</fullName>
    </submittedName>
</protein>
<evidence type="ECO:0000256" key="3">
    <source>
        <dbReference type="PROSITE-ProRule" id="PRU00023"/>
    </source>
</evidence>
<reference evidence="4 5" key="1">
    <citation type="submission" date="2024-07" db="EMBL/GenBank/DDBJ databases">
        <title>Section-level genome sequencing and comparative genomics of Aspergillus sections Usti and Cavernicolus.</title>
        <authorList>
            <consortium name="Lawrence Berkeley National Laboratory"/>
            <person name="Nybo J.L."/>
            <person name="Vesth T.C."/>
            <person name="Theobald S."/>
            <person name="Frisvad J.C."/>
            <person name="Larsen T.O."/>
            <person name="Kjaerboelling I."/>
            <person name="Rothschild-Mancinelli K."/>
            <person name="Lyhne E.K."/>
            <person name="Kogle M.E."/>
            <person name="Barry K."/>
            <person name="Clum A."/>
            <person name="Na H."/>
            <person name="Ledsgaard L."/>
            <person name="Lin J."/>
            <person name="Lipzen A."/>
            <person name="Kuo A."/>
            <person name="Riley R."/>
            <person name="Mondo S."/>
            <person name="Labutti K."/>
            <person name="Haridas S."/>
            <person name="Pangalinan J."/>
            <person name="Salamov A.A."/>
            <person name="Simmons B.A."/>
            <person name="Magnuson J.K."/>
            <person name="Chen J."/>
            <person name="Drula E."/>
            <person name="Henrissat B."/>
            <person name="Wiebenga A."/>
            <person name="Lubbers R.J."/>
            <person name="Gomes A.C."/>
            <person name="Makela M.R."/>
            <person name="Stajich J."/>
            <person name="Grigoriev I.V."/>
            <person name="Mortensen U.H."/>
            <person name="De Vries R.P."/>
            <person name="Baker S.E."/>
            <person name="Andersen M.R."/>
        </authorList>
    </citation>
    <scope>NUCLEOTIDE SEQUENCE [LARGE SCALE GENOMIC DNA]</scope>
    <source>
        <strain evidence="4 5">CBS 209.92</strain>
    </source>
</reference>
<dbReference type="InterPro" id="IPR050889">
    <property type="entry name" value="Dendritic_Spine_Reg/Scaffold"/>
</dbReference>